<name>A0A2I0TYS9_LIMLA</name>
<dbReference type="EMBL" id="KZ506640">
    <property type="protein sequence ID" value="PKU38853.1"/>
    <property type="molecule type" value="Genomic_DNA"/>
</dbReference>
<accession>A0A2I0TYS9</accession>
<evidence type="ECO:0000313" key="1">
    <source>
        <dbReference type="EMBL" id="PKU38853.1"/>
    </source>
</evidence>
<organism evidence="1 2">
    <name type="scientific">Limosa lapponica baueri</name>
    <dbReference type="NCBI Taxonomy" id="1758121"/>
    <lineage>
        <taxon>Eukaryota</taxon>
        <taxon>Metazoa</taxon>
        <taxon>Chordata</taxon>
        <taxon>Craniata</taxon>
        <taxon>Vertebrata</taxon>
        <taxon>Euteleostomi</taxon>
        <taxon>Archelosauria</taxon>
        <taxon>Archosauria</taxon>
        <taxon>Dinosauria</taxon>
        <taxon>Saurischia</taxon>
        <taxon>Theropoda</taxon>
        <taxon>Coelurosauria</taxon>
        <taxon>Aves</taxon>
        <taxon>Neognathae</taxon>
        <taxon>Neoaves</taxon>
        <taxon>Charadriiformes</taxon>
        <taxon>Scolopacidae</taxon>
        <taxon>Limosa</taxon>
    </lineage>
</organism>
<sequence>MAAIKQVFDLYPQAGRGDRCAERLFALRELGTARHCHLVANMTSTHGLASQAQECDRAFKICMADVERSYMTGTKYILHRGWGNPKQKYRLGRERNENSPEKKDLGVLVDEKLNMSQQCALATQKANCILDCIRRSITSRGHGQEGIVFGVDLS</sequence>
<dbReference type="AlphaFoldDB" id="A0A2I0TYS9"/>
<proteinExistence type="predicted"/>
<dbReference type="Proteomes" id="UP000233556">
    <property type="component" value="Unassembled WGS sequence"/>
</dbReference>
<reference evidence="2" key="2">
    <citation type="submission" date="2017-12" db="EMBL/GenBank/DDBJ databases">
        <title>Genome sequence of the Bar-tailed Godwit (Limosa lapponica baueri).</title>
        <authorList>
            <person name="Lima N.C.B."/>
            <person name="Parody-Merino A.M."/>
            <person name="Battley P.F."/>
            <person name="Fidler A.E."/>
            <person name="Prosdocimi F."/>
        </authorList>
    </citation>
    <scope>NUCLEOTIDE SEQUENCE [LARGE SCALE GENOMIC DNA]</scope>
</reference>
<gene>
    <name evidence="1" type="ORF">llap_10846</name>
</gene>
<dbReference type="PANTHER" id="PTHR33332">
    <property type="entry name" value="REVERSE TRANSCRIPTASE DOMAIN-CONTAINING PROTEIN"/>
    <property type="match status" value="1"/>
</dbReference>
<reference evidence="2" key="1">
    <citation type="submission" date="2017-11" db="EMBL/GenBank/DDBJ databases">
        <authorList>
            <person name="Lima N.C."/>
            <person name="Parody-Merino A.M."/>
            <person name="Battley P.F."/>
            <person name="Fidler A.E."/>
            <person name="Prosdocimi F."/>
        </authorList>
    </citation>
    <scope>NUCLEOTIDE SEQUENCE [LARGE SCALE GENOMIC DNA]</scope>
</reference>
<evidence type="ECO:0000313" key="2">
    <source>
        <dbReference type="Proteomes" id="UP000233556"/>
    </source>
</evidence>
<dbReference type="OrthoDB" id="73680at2759"/>
<keyword evidence="2" id="KW-1185">Reference proteome</keyword>
<protein>
    <submittedName>
        <fullName evidence="1">Uncharacterized protein</fullName>
    </submittedName>
</protein>